<dbReference type="Gene3D" id="1.10.275.10">
    <property type="entry name" value="Fumarase/aspartase (N-terminal domain)"/>
    <property type="match status" value="1"/>
</dbReference>
<dbReference type="Pfam" id="PF00206">
    <property type="entry name" value="Lyase_1"/>
    <property type="match status" value="1"/>
</dbReference>
<dbReference type="KEGG" id="kfa:Q73A0000_07975"/>
<evidence type="ECO:0000256" key="2">
    <source>
        <dbReference type="ARBA" id="ARBA00012992"/>
    </source>
</evidence>
<comment type="catalytic activity">
    <reaction evidence="6">
        <text>L-aspartate = fumarate + NH4(+)</text>
        <dbReference type="Rhea" id="RHEA:16601"/>
        <dbReference type="ChEBI" id="CHEBI:28938"/>
        <dbReference type="ChEBI" id="CHEBI:29806"/>
        <dbReference type="ChEBI" id="CHEBI:29991"/>
        <dbReference type="EC" id="4.3.1.1"/>
    </reaction>
</comment>
<feature type="domain" description="Fumarate lyase N-terminal" evidence="7">
    <location>
        <begin position="12"/>
        <end position="343"/>
    </location>
</feature>
<dbReference type="InterPro" id="IPR022761">
    <property type="entry name" value="Fumarate_lyase_N"/>
</dbReference>
<dbReference type="PRINTS" id="PR00149">
    <property type="entry name" value="FUMRATELYASE"/>
</dbReference>
<evidence type="ECO:0000256" key="5">
    <source>
        <dbReference type="NCBIfam" id="TIGR00839"/>
    </source>
</evidence>
<dbReference type="EMBL" id="CP040442">
    <property type="protein sequence ID" value="QOW10309.1"/>
    <property type="molecule type" value="Genomic_DNA"/>
</dbReference>
<sequence length="464" mass="50386">MENFRNESDLLGTLQVPIDAYYGVQTQRAIDNFKISGQTLSSYPHFIKALAIVKKAAAKTNYELGLLDENLYKIIAETCDELVAGNLHNQFPIDMIQGGAGTSVNMNANEVIANRVLEKLGKEKGDYQFCSPNDHINLSQSTNDAYPTSLKMALLAMNVELVEKLKKIVEAFREKGKELAPVIKMGRTQLQDAVPMSMGQEFEAYAATLEEDISKLNANANLFVEVNMGATAIGTGLNAPVGYANLCAKNLSQLTGFAVVSAPNLVEATPDTGAYVIYSSALKRLAVKLSKICNDLRLLSSGPRAGFFEINLPAMQPGSSIMPGKVNPVIPEVVNQVCFKVIGNDLTVTFAAEAGQLQLNVMEPVLSHSIMESMIFLGNAMDTLREKCVVGITANKDACLNMVRNSIGIVTALNPYIGYKNSTEIAKVALETGRSVYDLVLERGILSEERLNEILDPANMLKPH</sequence>
<dbReference type="RefSeq" id="WP_193813538.1">
    <property type="nucleotide sequence ID" value="NZ_CP040442.1"/>
</dbReference>
<dbReference type="InterPro" id="IPR051546">
    <property type="entry name" value="Aspartate_Ammonia-Lyase"/>
</dbReference>
<name>A0A7M2Y8Z7_9FLAO</name>
<dbReference type="InterPro" id="IPR018951">
    <property type="entry name" value="Fumarase_C_C"/>
</dbReference>
<dbReference type="NCBIfam" id="TIGR00839">
    <property type="entry name" value="aspA"/>
    <property type="match status" value="1"/>
</dbReference>
<dbReference type="EC" id="4.3.1.1" evidence="2 5"/>
<dbReference type="FunFam" id="1.10.275.10:FF:000001">
    <property type="entry name" value="Fumarate hydratase, mitochondrial"/>
    <property type="match status" value="1"/>
</dbReference>
<dbReference type="InterPro" id="IPR024083">
    <property type="entry name" value="Fumarase/histidase_N"/>
</dbReference>
<dbReference type="PRINTS" id="PR00145">
    <property type="entry name" value="ARGSUCLYASE"/>
</dbReference>
<evidence type="ECO:0000259" key="8">
    <source>
        <dbReference type="Pfam" id="PF10415"/>
    </source>
</evidence>
<dbReference type="InterPro" id="IPR004708">
    <property type="entry name" value="ApsA"/>
</dbReference>
<protein>
    <recommendedName>
        <fullName evidence="3 5">Aspartate ammonia-lyase</fullName>
        <shortName evidence="6">Aspartase</shortName>
        <ecNumber evidence="2 5">4.3.1.1</ecNumber>
    </recommendedName>
</protein>
<dbReference type="AlphaFoldDB" id="A0A7M2Y8Z7"/>
<dbReference type="InterPro" id="IPR008948">
    <property type="entry name" value="L-Aspartase-like"/>
</dbReference>
<gene>
    <name evidence="9" type="primary">aspA</name>
    <name evidence="9" type="ORF">Q73A0000_07975</name>
</gene>
<dbReference type="PANTHER" id="PTHR42696">
    <property type="entry name" value="ASPARTATE AMMONIA-LYASE"/>
    <property type="match status" value="1"/>
</dbReference>
<evidence type="ECO:0000313" key="9">
    <source>
        <dbReference type="EMBL" id="QOW10309.1"/>
    </source>
</evidence>
<dbReference type="GO" id="GO:0008797">
    <property type="term" value="F:aspartate ammonia-lyase activity"/>
    <property type="evidence" value="ECO:0007669"/>
    <property type="project" value="UniProtKB-UniRule"/>
</dbReference>
<dbReference type="Proteomes" id="UP000594195">
    <property type="component" value="Chromosome"/>
</dbReference>
<dbReference type="PROSITE" id="PS00163">
    <property type="entry name" value="FUMARATE_LYASES"/>
    <property type="match status" value="1"/>
</dbReference>
<dbReference type="Pfam" id="PF10415">
    <property type="entry name" value="FumaraseC_C"/>
    <property type="match status" value="1"/>
</dbReference>
<evidence type="ECO:0000259" key="7">
    <source>
        <dbReference type="Pfam" id="PF00206"/>
    </source>
</evidence>
<dbReference type="FunFam" id="1.10.40.30:FF:000002">
    <property type="entry name" value="Fumarate hydratase class II"/>
    <property type="match status" value="1"/>
</dbReference>
<organism evidence="9 10">
    <name type="scientific">Kaistella flava</name>
    <name type="common">ex Peng et al. 2021</name>
    <dbReference type="NCBI Taxonomy" id="2038776"/>
    <lineage>
        <taxon>Bacteria</taxon>
        <taxon>Pseudomonadati</taxon>
        <taxon>Bacteroidota</taxon>
        <taxon>Flavobacteriia</taxon>
        <taxon>Flavobacteriales</taxon>
        <taxon>Weeksellaceae</taxon>
        <taxon>Chryseobacterium group</taxon>
        <taxon>Kaistella</taxon>
    </lineage>
</organism>
<dbReference type="CDD" id="cd01357">
    <property type="entry name" value="Aspartase"/>
    <property type="match status" value="1"/>
</dbReference>
<accession>A0A7M2Y8Z7</accession>
<dbReference type="PANTHER" id="PTHR42696:SF2">
    <property type="entry name" value="ASPARTATE AMMONIA-LYASE"/>
    <property type="match status" value="1"/>
</dbReference>
<dbReference type="NCBIfam" id="NF008909">
    <property type="entry name" value="PRK12273.1"/>
    <property type="match status" value="1"/>
</dbReference>
<dbReference type="InterPro" id="IPR020557">
    <property type="entry name" value="Fumarate_lyase_CS"/>
</dbReference>
<dbReference type="Gene3D" id="1.10.40.30">
    <property type="entry name" value="Fumarase/aspartase (C-terminal domain)"/>
    <property type="match status" value="1"/>
</dbReference>
<dbReference type="SUPFAM" id="SSF48557">
    <property type="entry name" value="L-aspartase-like"/>
    <property type="match status" value="1"/>
</dbReference>
<proteinExistence type="inferred from homology"/>
<evidence type="ECO:0000256" key="3">
    <source>
        <dbReference type="ARBA" id="ARBA00016146"/>
    </source>
</evidence>
<evidence type="ECO:0000256" key="4">
    <source>
        <dbReference type="ARBA" id="ARBA00023239"/>
    </source>
</evidence>
<feature type="domain" description="Fumarase C C-terminal" evidence="8">
    <location>
        <begin position="409"/>
        <end position="461"/>
    </location>
</feature>
<keyword evidence="10" id="KW-1185">Reference proteome</keyword>
<evidence type="ECO:0000256" key="1">
    <source>
        <dbReference type="ARBA" id="ARBA00005596"/>
    </source>
</evidence>
<dbReference type="GO" id="GO:0006531">
    <property type="term" value="P:aspartate metabolic process"/>
    <property type="evidence" value="ECO:0007669"/>
    <property type="project" value="InterPro"/>
</dbReference>
<dbReference type="Gene3D" id="1.20.200.10">
    <property type="entry name" value="Fumarase/aspartase (Central domain)"/>
    <property type="match status" value="1"/>
</dbReference>
<evidence type="ECO:0000256" key="6">
    <source>
        <dbReference type="RuleBase" id="RU362017"/>
    </source>
</evidence>
<dbReference type="FunFam" id="1.20.200.10:FF:000001">
    <property type="entry name" value="Fumarate hydratase, mitochondrial"/>
    <property type="match status" value="1"/>
</dbReference>
<evidence type="ECO:0000313" key="10">
    <source>
        <dbReference type="Proteomes" id="UP000594195"/>
    </source>
</evidence>
<comment type="similarity">
    <text evidence="1 6">Belongs to the class-II fumarase/aspartase family. Aspartase subfamily.</text>
</comment>
<dbReference type="InterPro" id="IPR000362">
    <property type="entry name" value="Fumarate_lyase_fam"/>
</dbReference>
<dbReference type="GO" id="GO:0005829">
    <property type="term" value="C:cytosol"/>
    <property type="evidence" value="ECO:0007669"/>
    <property type="project" value="TreeGrafter"/>
</dbReference>
<keyword evidence="4 6" id="KW-0456">Lyase</keyword>
<dbReference type="GO" id="GO:0006099">
    <property type="term" value="P:tricarboxylic acid cycle"/>
    <property type="evidence" value="ECO:0007669"/>
    <property type="project" value="InterPro"/>
</dbReference>
<reference evidence="9 10" key="1">
    <citation type="submission" date="2019-05" db="EMBL/GenBank/DDBJ databases">
        <title>Chryseobacterium sp. isolated from King George Island, maritime Antarctica.</title>
        <authorList>
            <person name="Peng X."/>
        </authorList>
    </citation>
    <scope>NUCLEOTIDE SEQUENCE [LARGE SCALE GENOMIC DNA]</scope>
    <source>
        <strain evidence="9 10">7-3A</strain>
    </source>
</reference>